<dbReference type="EC" id="3.6.4.12" evidence="2"/>
<keyword evidence="2" id="KW-0547">Nucleotide-binding</keyword>
<dbReference type="GO" id="GO:0003678">
    <property type="term" value="F:DNA helicase activity"/>
    <property type="evidence" value="ECO:0007669"/>
    <property type="project" value="UniProtKB-EC"/>
</dbReference>
<feature type="compositionally biased region" description="Acidic residues" evidence="1">
    <location>
        <begin position="441"/>
        <end position="471"/>
    </location>
</feature>
<reference evidence="2" key="1">
    <citation type="submission" date="2013-03" db="EMBL/GenBank/DDBJ databases">
        <title>Genome Sequence of the Profundibacterium mesophilum strain KAUST100406-0324T from Red Sea, a novel genus in the family Rhodobacteraceae.</title>
        <authorList>
            <person name="Essack M."/>
            <person name="Alam I."/>
            <person name="Lafi F."/>
            <person name="Alawi W."/>
            <person name="Kamanu F."/>
            <person name="Al-Suwailem A."/>
            <person name="Lee O.O."/>
            <person name="Xu Y."/>
            <person name="Bajic V."/>
            <person name="Qian P.-Y."/>
            <person name="Archer J."/>
        </authorList>
    </citation>
    <scope>NUCLEOTIDE SEQUENCE</scope>
    <source>
        <strain evidence="2">KAUST100406-0324</strain>
    </source>
</reference>
<keyword evidence="2" id="KW-0378">Hydrolase</keyword>
<feature type="compositionally biased region" description="Basic and acidic residues" evidence="1">
    <location>
        <begin position="218"/>
        <end position="319"/>
    </location>
</feature>
<dbReference type="Proteomes" id="UP000698242">
    <property type="component" value="Unassembled WGS sequence"/>
</dbReference>
<feature type="compositionally biased region" description="Basic and acidic residues" evidence="1">
    <location>
        <begin position="579"/>
        <end position="609"/>
    </location>
</feature>
<protein>
    <submittedName>
        <fullName evidence="2">ATP-dependent DNA helicase</fullName>
        <ecNumber evidence="2">3.6.4.12</ecNumber>
    </submittedName>
</protein>
<sequence>MVGSNKILTVSYGTFSCTLEGFDQPFNTMKSIAEYFRDLAADDRYFGAEPPVPDADMLHRIAEREIQRRVEAKVEKNGVVLRQMAPPEPEDADTAPLDAAPADAVPAARPAPGQAVTPETGEAAEAGSVADKLSRIRAVVAKARASREADASGDAPIELPGTHARIGAAFPQDDSPVPFAPVELDAAPETGDDEAEPAETSSDALSKPTGTETAAGRHAAEEAERSKAERFAAEDAERAEAERLAAEEAERAEAERLAAEEAERAEAQRLASEEAERAEAQRLAAEDAERAEAERLAAEEAERAEAERLAAEDAERAEAEPFDDEAAIDAKLLAAREHAEAKAARIAASLKLGGHEQDIQGVRADDSSGSPFDAIESDMVAQDGTPAEAETEQVPVAATGHDTPPAPHDDAAETPAAPARPHARVIKLKRREFETALAAGEIEEYEDDASDDDQFVEIEDDGDAAELDDANPDAARRESGTAPEDAQDPLAVDVHSLVRGSSLDPEDEEELARELTEVERAAASRQPQEDARPRDGEPALERLLDVTNARLGDNEGNRRRSAIAHLKAAVAATKADKLLRGNRERDDAEALNRFRDDLAKVVRPRRPDAEGPVDAPARPRRPADTLASRPAPLVLVSELRVEDAGTSAPVRPRRIRNPEEAPGAPQDASRQDARGESFSDYVAKLGATELPDILEAAAAYCTYVEGQEHLSRPQLLRRAASLHPGGEITREQGLKSFGHLLRSGRIRKLGHGRFALAEEAKYRDAKRKSVS</sequence>
<feature type="compositionally biased region" description="Basic and acidic residues" evidence="1">
    <location>
        <begin position="512"/>
        <end position="541"/>
    </location>
</feature>
<feature type="region of interest" description="Disordered" evidence="1">
    <location>
        <begin position="579"/>
        <end position="675"/>
    </location>
</feature>
<keyword evidence="3" id="KW-1185">Reference proteome</keyword>
<proteinExistence type="predicted"/>
<feature type="region of interest" description="Disordered" evidence="1">
    <location>
        <begin position="379"/>
        <end position="425"/>
    </location>
</feature>
<evidence type="ECO:0000313" key="3">
    <source>
        <dbReference type="Proteomes" id="UP000698242"/>
    </source>
</evidence>
<dbReference type="EMBL" id="APKE01000016">
    <property type="protein sequence ID" value="KAF0676147.1"/>
    <property type="molecule type" value="Genomic_DNA"/>
</dbReference>
<accession>A0A921NQ84</accession>
<dbReference type="AlphaFoldDB" id="A0A921NQ84"/>
<evidence type="ECO:0000313" key="2">
    <source>
        <dbReference type="EMBL" id="KAF0676147.1"/>
    </source>
</evidence>
<gene>
    <name evidence="2" type="primary">pcrA</name>
    <name evidence="2" type="ORF">PMES_01466</name>
</gene>
<evidence type="ECO:0000256" key="1">
    <source>
        <dbReference type="SAM" id="MobiDB-lite"/>
    </source>
</evidence>
<keyword evidence="2" id="KW-0067">ATP-binding</keyword>
<feature type="region of interest" description="Disordered" evidence="1">
    <location>
        <begin position="439"/>
        <end position="541"/>
    </location>
</feature>
<feature type="region of interest" description="Disordered" evidence="1">
    <location>
        <begin position="167"/>
        <end position="323"/>
    </location>
</feature>
<keyword evidence="2" id="KW-0347">Helicase</keyword>
<comment type="caution">
    <text evidence="2">The sequence shown here is derived from an EMBL/GenBank/DDBJ whole genome shotgun (WGS) entry which is preliminary data.</text>
</comment>
<name>A0A921NQ84_9RHOB</name>
<organism evidence="2 3">
    <name type="scientific">Profundibacterium mesophilum KAUST100406-0324</name>
    <dbReference type="NCBI Taxonomy" id="1037889"/>
    <lineage>
        <taxon>Bacteria</taxon>
        <taxon>Pseudomonadati</taxon>
        <taxon>Pseudomonadota</taxon>
        <taxon>Alphaproteobacteria</taxon>
        <taxon>Rhodobacterales</taxon>
        <taxon>Roseobacteraceae</taxon>
        <taxon>Profundibacterium</taxon>
    </lineage>
</organism>
<dbReference type="PROSITE" id="PS51257">
    <property type="entry name" value="PROKAR_LIPOPROTEIN"/>
    <property type="match status" value="1"/>
</dbReference>
<feature type="region of interest" description="Disordered" evidence="1">
    <location>
        <begin position="104"/>
        <end position="129"/>
    </location>
</feature>
<dbReference type="GO" id="GO:0016787">
    <property type="term" value="F:hydrolase activity"/>
    <property type="evidence" value="ECO:0007669"/>
    <property type="project" value="UniProtKB-KW"/>
</dbReference>